<dbReference type="AlphaFoldDB" id="A0A8X6FQU7"/>
<protein>
    <submittedName>
        <fullName evidence="1">Uncharacterized protein</fullName>
    </submittedName>
</protein>
<comment type="caution">
    <text evidence="1">The sequence shown here is derived from an EMBL/GenBank/DDBJ whole genome shotgun (WGS) entry which is preliminary data.</text>
</comment>
<accession>A0A8X6FQU7</accession>
<dbReference type="Proteomes" id="UP000887116">
    <property type="component" value="Unassembled WGS sequence"/>
</dbReference>
<organism evidence="1 2">
    <name type="scientific">Trichonephila clavata</name>
    <name type="common">Joro spider</name>
    <name type="synonym">Nephila clavata</name>
    <dbReference type="NCBI Taxonomy" id="2740835"/>
    <lineage>
        <taxon>Eukaryota</taxon>
        <taxon>Metazoa</taxon>
        <taxon>Ecdysozoa</taxon>
        <taxon>Arthropoda</taxon>
        <taxon>Chelicerata</taxon>
        <taxon>Arachnida</taxon>
        <taxon>Araneae</taxon>
        <taxon>Araneomorphae</taxon>
        <taxon>Entelegynae</taxon>
        <taxon>Araneoidea</taxon>
        <taxon>Nephilidae</taxon>
        <taxon>Trichonephila</taxon>
    </lineage>
</organism>
<evidence type="ECO:0000313" key="1">
    <source>
        <dbReference type="EMBL" id="GFQ86292.1"/>
    </source>
</evidence>
<sequence length="107" mass="12126">MRIPVVDTKGEPNFCFTIESLAGQPEAEDKLYPNNLVIDLYLRTQGEEYSIPTDPAMIQIKIHDRRAAVNPFADGFRLEGGSKYTAYASMVKQFIFWFSFGSVTKPQ</sequence>
<proteinExistence type="predicted"/>
<evidence type="ECO:0000313" key="2">
    <source>
        <dbReference type="Proteomes" id="UP000887116"/>
    </source>
</evidence>
<dbReference type="EMBL" id="BMAO01023043">
    <property type="protein sequence ID" value="GFQ86292.1"/>
    <property type="molecule type" value="Genomic_DNA"/>
</dbReference>
<reference evidence="1" key="1">
    <citation type="submission" date="2020-07" db="EMBL/GenBank/DDBJ databases">
        <title>Multicomponent nature underlies the extraordinary mechanical properties of spider dragline silk.</title>
        <authorList>
            <person name="Kono N."/>
            <person name="Nakamura H."/>
            <person name="Mori M."/>
            <person name="Yoshida Y."/>
            <person name="Ohtoshi R."/>
            <person name="Malay A.D."/>
            <person name="Moran D.A.P."/>
            <person name="Tomita M."/>
            <person name="Numata K."/>
            <person name="Arakawa K."/>
        </authorList>
    </citation>
    <scope>NUCLEOTIDE SEQUENCE</scope>
</reference>
<gene>
    <name evidence="1" type="primary">AVEN_262723_1</name>
    <name evidence="1" type="ORF">TNCT_401021</name>
</gene>
<name>A0A8X6FQU7_TRICU</name>
<keyword evidence="2" id="KW-1185">Reference proteome</keyword>